<organism evidence="5 6">
    <name type="scientific">Lipingzhangella rawalii</name>
    <dbReference type="NCBI Taxonomy" id="2055835"/>
    <lineage>
        <taxon>Bacteria</taxon>
        <taxon>Bacillati</taxon>
        <taxon>Actinomycetota</taxon>
        <taxon>Actinomycetes</taxon>
        <taxon>Streptosporangiales</taxon>
        <taxon>Nocardiopsidaceae</taxon>
        <taxon>Lipingzhangella</taxon>
    </lineage>
</organism>
<feature type="region of interest" description="Disordered" evidence="1">
    <location>
        <begin position="622"/>
        <end position="643"/>
    </location>
</feature>
<protein>
    <submittedName>
        <fullName evidence="5">Hydantoinase/oxoprolinase family protein</fullName>
    </submittedName>
</protein>
<accession>A0ABU2H5G9</accession>
<dbReference type="Pfam" id="PF19278">
    <property type="entry name" value="Hydant_A_C"/>
    <property type="match status" value="1"/>
</dbReference>
<dbReference type="InterPro" id="IPR043129">
    <property type="entry name" value="ATPase_NBD"/>
</dbReference>
<comment type="caution">
    <text evidence="5">The sequence shown here is derived from an EMBL/GenBank/DDBJ whole genome shotgun (WGS) entry which is preliminary data.</text>
</comment>
<sequence length="707" mass="75593">MAGIRIGIDTGGTFTDVVALDEDTGRIVTTKTPSTPRDPATGFLTAVAKILDLWGDAEFPDSGPSSPVRGITHGTTVATNLLLEDAVDRIALITTAGYEFLLEIARQAVPDGYGNSYFWVKPERIVPVENVIAVEGRLDPSGAEVRPLDEDAVRAAGRWLRSQDMTAVGVCLLHSYADDSHERRVAELLREECPEVTVSLSSQVLREYREYERAMTTLVDAAVKPRVTSYLRDIIERLRAEPRLRPGAEQLAPDPATVPFAVMQSNGGVRSATEVQPSTTVLSGPAAGALGAARIARRAGLDRVLTLDGGGTSTDVCVVLDGEPGLTTEGTIGRYPVKVPMIDIGTVGAGGGSVAWISPESTLKVGPRSAGAIPGPLCYATGGTEVTVTDAHALLGRIPPHLLGGEMPLDLEAARSGVAKLAADTGLDPLSAAQGILEISAWNQANALRRITVQRGLDVRDFHLAAFGGSGALLLCRLIDILGLAGAVVPPDPGNVSAYGLLSVDVRSDHVRTAIRPHSEVTPEWLTGVVNELTEQATHALTVEGFAEHEHRCERGADLRYRGQAYEVRVPVPDGPLDTRAIECVAQDFHAAHRRRYGYDLASDPDQQVEWVNLRVAGIGPITHPEPPQLTQREGDVSRARRGTRPACFDAAAGFRETPVYWRGDLAPQDRIRGPAIVEEFGATLPLHPGFTAHVDRYGSVIVEEEK</sequence>
<evidence type="ECO:0000259" key="2">
    <source>
        <dbReference type="Pfam" id="PF01968"/>
    </source>
</evidence>
<dbReference type="PANTHER" id="PTHR11365">
    <property type="entry name" value="5-OXOPROLINASE RELATED"/>
    <property type="match status" value="1"/>
</dbReference>
<dbReference type="RefSeq" id="WP_310912050.1">
    <property type="nucleotide sequence ID" value="NZ_JAVLVT010000003.1"/>
</dbReference>
<dbReference type="EMBL" id="JAVLVT010000003">
    <property type="protein sequence ID" value="MDS1270547.1"/>
    <property type="molecule type" value="Genomic_DNA"/>
</dbReference>
<dbReference type="Pfam" id="PF01968">
    <property type="entry name" value="Hydantoinase_A"/>
    <property type="match status" value="1"/>
</dbReference>
<feature type="domain" description="Hydantoinase/oxoprolinase N-terminal" evidence="3">
    <location>
        <begin position="5"/>
        <end position="193"/>
    </location>
</feature>
<feature type="domain" description="Acetophenone carboxylase-like C-terminal" evidence="4">
    <location>
        <begin position="526"/>
        <end position="698"/>
    </location>
</feature>
<gene>
    <name evidence="5" type="ORF">RIF23_09585</name>
</gene>
<evidence type="ECO:0000313" key="5">
    <source>
        <dbReference type="EMBL" id="MDS1270547.1"/>
    </source>
</evidence>
<proteinExistence type="predicted"/>
<dbReference type="InterPro" id="IPR045079">
    <property type="entry name" value="Oxoprolinase-like"/>
</dbReference>
<dbReference type="Proteomes" id="UP001250214">
    <property type="component" value="Unassembled WGS sequence"/>
</dbReference>
<evidence type="ECO:0000313" key="6">
    <source>
        <dbReference type="Proteomes" id="UP001250214"/>
    </source>
</evidence>
<dbReference type="InterPro" id="IPR002821">
    <property type="entry name" value="Hydantoinase_A"/>
</dbReference>
<evidence type="ECO:0000259" key="4">
    <source>
        <dbReference type="Pfam" id="PF19278"/>
    </source>
</evidence>
<dbReference type="PANTHER" id="PTHR11365:SF23">
    <property type="entry name" value="HYPOTHETICAL 5-OXOPROLINASE (EUROFUNG)-RELATED"/>
    <property type="match status" value="1"/>
</dbReference>
<dbReference type="SUPFAM" id="SSF53067">
    <property type="entry name" value="Actin-like ATPase domain"/>
    <property type="match status" value="1"/>
</dbReference>
<evidence type="ECO:0000259" key="3">
    <source>
        <dbReference type="Pfam" id="PF05378"/>
    </source>
</evidence>
<dbReference type="Pfam" id="PF05378">
    <property type="entry name" value="Hydant_A_N"/>
    <property type="match status" value="1"/>
</dbReference>
<dbReference type="InterPro" id="IPR049517">
    <property type="entry name" value="ACX-like_C"/>
</dbReference>
<reference evidence="6" key="1">
    <citation type="submission" date="2023-07" db="EMBL/GenBank/DDBJ databases">
        <title>Novel species in the genus Lipingzhangella isolated from Sambhar Salt Lake.</title>
        <authorList>
            <person name="Jiya N."/>
            <person name="Kajale S."/>
            <person name="Sharma A."/>
        </authorList>
    </citation>
    <scope>NUCLEOTIDE SEQUENCE [LARGE SCALE GENOMIC DNA]</scope>
    <source>
        <strain evidence="6">LS1_29</strain>
    </source>
</reference>
<keyword evidence="6" id="KW-1185">Reference proteome</keyword>
<dbReference type="InterPro" id="IPR008040">
    <property type="entry name" value="Hydant_A_N"/>
</dbReference>
<name>A0ABU2H5G9_9ACTN</name>
<feature type="domain" description="Hydantoinase A/oxoprolinase" evidence="2">
    <location>
        <begin position="213"/>
        <end position="509"/>
    </location>
</feature>
<evidence type="ECO:0000256" key="1">
    <source>
        <dbReference type="SAM" id="MobiDB-lite"/>
    </source>
</evidence>